<dbReference type="Proteomes" id="UP001320420">
    <property type="component" value="Unassembled WGS sequence"/>
</dbReference>
<feature type="region of interest" description="Disordered" evidence="3">
    <location>
        <begin position="1"/>
        <end position="102"/>
    </location>
</feature>
<feature type="compositionally biased region" description="Polar residues" evidence="3">
    <location>
        <begin position="51"/>
        <end position="63"/>
    </location>
</feature>
<dbReference type="Gene3D" id="1.10.150.60">
    <property type="entry name" value="ARID DNA-binding domain"/>
    <property type="match status" value="1"/>
</dbReference>
<feature type="compositionally biased region" description="Polar residues" evidence="3">
    <location>
        <begin position="273"/>
        <end position="284"/>
    </location>
</feature>
<dbReference type="PANTHER" id="PTHR10694">
    <property type="entry name" value="LYSINE-SPECIFIC DEMETHYLASE"/>
    <property type="match status" value="1"/>
</dbReference>
<reference evidence="6 7" key="1">
    <citation type="submission" date="2024-02" db="EMBL/GenBank/DDBJ databases">
        <title>De novo assembly and annotation of 12 fungi associated with fruit tree decline syndrome in Ontario, Canada.</title>
        <authorList>
            <person name="Sulman M."/>
            <person name="Ellouze W."/>
            <person name="Ilyukhin E."/>
        </authorList>
    </citation>
    <scope>NUCLEOTIDE SEQUENCE [LARGE SCALE GENOMIC DNA]</scope>
    <source>
        <strain evidence="6 7">M11/M66-122</strain>
    </source>
</reference>
<dbReference type="SMART" id="SM00545">
    <property type="entry name" value="JmjN"/>
    <property type="match status" value="1"/>
</dbReference>
<keyword evidence="2" id="KW-0408">Iron</keyword>
<feature type="domain" description="JmjN" evidence="5">
    <location>
        <begin position="96"/>
        <end position="137"/>
    </location>
</feature>
<feature type="compositionally biased region" description="Low complexity" evidence="3">
    <location>
        <begin position="22"/>
        <end position="40"/>
    </location>
</feature>
<comment type="caution">
    <text evidence="6">The sequence shown here is derived from an EMBL/GenBank/DDBJ whole genome shotgun (WGS) entry which is preliminary data.</text>
</comment>
<gene>
    <name evidence="6" type="ORF">SLS62_007809</name>
</gene>
<evidence type="ECO:0000256" key="2">
    <source>
        <dbReference type="ARBA" id="ARBA00023004"/>
    </source>
</evidence>
<dbReference type="GO" id="GO:0005634">
    <property type="term" value="C:nucleus"/>
    <property type="evidence" value="ECO:0007669"/>
    <property type="project" value="TreeGrafter"/>
</dbReference>
<feature type="region of interest" description="Disordered" evidence="3">
    <location>
        <begin position="258"/>
        <end position="292"/>
    </location>
</feature>
<evidence type="ECO:0000259" key="4">
    <source>
        <dbReference type="PROSITE" id="PS51011"/>
    </source>
</evidence>
<dbReference type="GO" id="GO:0000785">
    <property type="term" value="C:chromatin"/>
    <property type="evidence" value="ECO:0007669"/>
    <property type="project" value="TreeGrafter"/>
</dbReference>
<feature type="domain" description="ARID" evidence="4">
    <location>
        <begin position="152"/>
        <end position="245"/>
    </location>
</feature>
<dbReference type="GO" id="GO:0003677">
    <property type="term" value="F:DNA binding"/>
    <property type="evidence" value="ECO:0007669"/>
    <property type="project" value="InterPro"/>
</dbReference>
<dbReference type="PANTHER" id="PTHR10694:SF33">
    <property type="entry name" value="LYSINE-SPECIFIC DEMETHYLASE 5"/>
    <property type="match status" value="1"/>
</dbReference>
<evidence type="ECO:0000313" key="7">
    <source>
        <dbReference type="Proteomes" id="UP001320420"/>
    </source>
</evidence>
<dbReference type="AlphaFoldDB" id="A0AAN9UNB9"/>
<dbReference type="GO" id="GO:0046872">
    <property type="term" value="F:metal ion binding"/>
    <property type="evidence" value="ECO:0007669"/>
    <property type="project" value="UniProtKB-KW"/>
</dbReference>
<sequence>MVSVVPTSHGGGTNSVNGSSRASPALSSTNAASSSTNSSKPKPPVNANGYHPSNPQLPLSSMRSAPLDLRSVERRGQPTASREPIKRNRPYGLTEAPSYRPTEEEWKDPFEYIRKITPEAKEYGLCKIIPPDSWNPEFAIDTEKFHFRTRKQELNSVEGNALAKFHKQQGTNLNRLPYVDKKPLDLYKLKKAVESRGGFEKVCKTKKWAEIGRDLGYSGKIMSSLSTSLKNSYDRWLNPYENYLRHAKPGVYQQLEQEYGGPLTPSPAPSPMKRSTVNTPSSLRAESPARHATDALQASMTGTKQEHERDSIMADVPAAPPQPTSGGFTAINSGGGFTAVNSGFTSVNRPTPNDGKSFTPPLKHHGSPLSSAKNTPDLRPSILGSTNSLKRQLSCDSLDISKKENGLDKDDTDNGSRRSKRLKKGKYFHHMMFP</sequence>
<dbReference type="EMBL" id="JAKJXP020000067">
    <property type="protein sequence ID" value="KAK7750292.1"/>
    <property type="molecule type" value="Genomic_DNA"/>
</dbReference>
<dbReference type="CDD" id="cd16100">
    <property type="entry name" value="ARID"/>
    <property type="match status" value="1"/>
</dbReference>
<evidence type="ECO:0000313" key="6">
    <source>
        <dbReference type="EMBL" id="KAK7750292.1"/>
    </source>
</evidence>
<dbReference type="GO" id="GO:0006355">
    <property type="term" value="P:regulation of DNA-templated transcription"/>
    <property type="evidence" value="ECO:0007669"/>
    <property type="project" value="TreeGrafter"/>
</dbReference>
<feature type="region of interest" description="Disordered" evidence="3">
    <location>
        <begin position="342"/>
        <end position="386"/>
    </location>
</feature>
<accession>A0AAN9UNB9</accession>
<dbReference type="SMART" id="SM00501">
    <property type="entry name" value="BRIGHT"/>
    <property type="match status" value="1"/>
</dbReference>
<keyword evidence="7" id="KW-1185">Reference proteome</keyword>
<dbReference type="InterPro" id="IPR036431">
    <property type="entry name" value="ARID_dom_sf"/>
</dbReference>
<keyword evidence="1" id="KW-0479">Metal-binding</keyword>
<dbReference type="PROSITE" id="PS51183">
    <property type="entry name" value="JMJN"/>
    <property type="match status" value="1"/>
</dbReference>
<evidence type="ECO:0000256" key="1">
    <source>
        <dbReference type="ARBA" id="ARBA00022723"/>
    </source>
</evidence>
<proteinExistence type="predicted"/>
<evidence type="ECO:0000256" key="3">
    <source>
        <dbReference type="SAM" id="MobiDB-lite"/>
    </source>
</evidence>
<dbReference type="SMART" id="SM01014">
    <property type="entry name" value="ARID"/>
    <property type="match status" value="1"/>
</dbReference>
<dbReference type="Pfam" id="PF01388">
    <property type="entry name" value="ARID"/>
    <property type="match status" value="1"/>
</dbReference>
<feature type="compositionally biased region" description="Polar residues" evidence="3">
    <location>
        <begin position="342"/>
        <end position="356"/>
    </location>
</feature>
<dbReference type="SUPFAM" id="SSF46774">
    <property type="entry name" value="ARID-like"/>
    <property type="match status" value="1"/>
</dbReference>
<dbReference type="InterPro" id="IPR003349">
    <property type="entry name" value="JmjN"/>
</dbReference>
<protein>
    <submittedName>
        <fullName evidence="6">Uncharacterized protein</fullName>
    </submittedName>
</protein>
<dbReference type="Pfam" id="PF02375">
    <property type="entry name" value="JmjN"/>
    <property type="match status" value="1"/>
</dbReference>
<name>A0AAN9UNB9_9PEZI</name>
<dbReference type="InterPro" id="IPR001606">
    <property type="entry name" value="ARID_dom"/>
</dbReference>
<dbReference type="GO" id="GO:0034647">
    <property type="term" value="F:histone H3K4me/H3K4me2/H3K4me3 demethylase activity"/>
    <property type="evidence" value="ECO:0007669"/>
    <property type="project" value="TreeGrafter"/>
</dbReference>
<dbReference type="PROSITE" id="PS51011">
    <property type="entry name" value="ARID"/>
    <property type="match status" value="1"/>
</dbReference>
<organism evidence="6 7">
    <name type="scientific">Diatrype stigma</name>
    <dbReference type="NCBI Taxonomy" id="117547"/>
    <lineage>
        <taxon>Eukaryota</taxon>
        <taxon>Fungi</taxon>
        <taxon>Dikarya</taxon>
        <taxon>Ascomycota</taxon>
        <taxon>Pezizomycotina</taxon>
        <taxon>Sordariomycetes</taxon>
        <taxon>Xylariomycetidae</taxon>
        <taxon>Xylariales</taxon>
        <taxon>Diatrypaceae</taxon>
        <taxon>Diatrype</taxon>
    </lineage>
</organism>
<evidence type="ECO:0000259" key="5">
    <source>
        <dbReference type="PROSITE" id="PS51183"/>
    </source>
</evidence>